<proteinExistence type="predicted"/>
<reference evidence="2" key="1">
    <citation type="submission" date="2017-08" db="EMBL/GenBank/DDBJ databases">
        <title>A dynamic microbial community with high functional redundancy inhabits the cold, oxic subseafloor aquifer.</title>
        <authorList>
            <person name="Tully B.J."/>
            <person name="Wheat C.G."/>
            <person name="Glazer B.T."/>
            <person name="Huber J.A."/>
        </authorList>
    </citation>
    <scope>NUCLEOTIDE SEQUENCE [LARGE SCALE GENOMIC DNA]</scope>
</reference>
<dbReference type="Proteomes" id="UP000218775">
    <property type="component" value="Unassembled WGS sequence"/>
</dbReference>
<dbReference type="EMBL" id="NVUK01000028">
    <property type="protein sequence ID" value="PCI76461.1"/>
    <property type="molecule type" value="Genomic_DNA"/>
</dbReference>
<dbReference type="AlphaFoldDB" id="A0A2A4X2C5"/>
<protein>
    <submittedName>
        <fullName evidence="1">Uncharacterized protein</fullName>
    </submittedName>
</protein>
<sequence length="116" mass="13017">MRSITPYRALEESIRHFLTPAKITEIATRSGSNIQATLSPGEYQCLLNVTTTIALDSLRKASNASNLSKETVAPVVKEILSNVCQIDPTLNDLMPQCLQTRIASWLWRTSFLFYKN</sequence>
<evidence type="ECO:0000313" key="2">
    <source>
        <dbReference type="Proteomes" id="UP000218775"/>
    </source>
</evidence>
<gene>
    <name evidence="1" type="ORF">COB21_04320</name>
</gene>
<organism evidence="1 2">
    <name type="scientific">Aerophobetes bacterium</name>
    <dbReference type="NCBI Taxonomy" id="2030807"/>
    <lineage>
        <taxon>Bacteria</taxon>
        <taxon>Candidatus Aerophobota</taxon>
    </lineage>
</organism>
<accession>A0A2A4X2C5</accession>
<evidence type="ECO:0000313" key="1">
    <source>
        <dbReference type="EMBL" id="PCI76461.1"/>
    </source>
</evidence>
<comment type="caution">
    <text evidence="1">The sequence shown here is derived from an EMBL/GenBank/DDBJ whole genome shotgun (WGS) entry which is preliminary data.</text>
</comment>
<name>A0A2A4X2C5_UNCAE</name>